<dbReference type="AlphaFoldDB" id="A0A1W1UAQ6"/>
<dbReference type="NCBIfam" id="TIGR01409">
    <property type="entry name" value="TAT_signal_seq"/>
    <property type="match status" value="1"/>
</dbReference>
<dbReference type="PANTHER" id="PTHR43737:SF1">
    <property type="entry name" value="DUF1501 DOMAIN-CONTAINING PROTEIN"/>
    <property type="match status" value="1"/>
</dbReference>
<sequence length="396" mass="41973">MPVDRRDFLKYSALAVAATSGMPGFLARAAAQAAAEPASNGRTLVVIQLTGGNDGLNTLVPYTNGAYYAARPNIAIPKKDVLTVTPDLGLHPGLKPLMPLWDSGHLAWMENVGYPNPNRSHFASMAIWHTADPTQAQAEGWIGRVAEKIGDPFCASNIGGTTPQALRAADFSLPSIDTVDGFQVRLPAGLDGVFERLLNAPRQGEADYLSRATRQMVANTQKVQANAARYRPSAKYPEGRFGTNLQDTARLIAAGTGQRVLYVSLGGFDTHAGQRADQDELLATLASGLAAFQADLETQGLADRVIVMGFSEFGRRVAENASAGTDHGQGSVMFALGKGVKGGIHGASPDLENLADGDIRYKQDFRGVYAGALTNWLGLNAHDILNGSFVGPAWVA</sequence>
<dbReference type="PANTHER" id="PTHR43737">
    <property type="entry name" value="BLL7424 PROTEIN"/>
    <property type="match status" value="1"/>
</dbReference>
<dbReference type="Proteomes" id="UP000192582">
    <property type="component" value="Unassembled WGS sequence"/>
</dbReference>
<name>A0A1W1UAQ6_9DEIO</name>
<dbReference type="OrthoDB" id="9779968at2"/>
<accession>A0A1W1UAQ6</accession>
<protein>
    <submittedName>
        <fullName evidence="1">Tat (Twin-arginine translocation) pathway signal sequence</fullName>
    </submittedName>
</protein>
<dbReference type="Pfam" id="PF07394">
    <property type="entry name" value="DUF1501"/>
    <property type="match status" value="1"/>
</dbReference>
<dbReference type="STRING" id="695939.SAMN00790413_03965"/>
<dbReference type="PROSITE" id="PS51318">
    <property type="entry name" value="TAT"/>
    <property type="match status" value="1"/>
</dbReference>
<evidence type="ECO:0000313" key="2">
    <source>
        <dbReference type="Proteomes" id="UP000192582"/>
    </source>
</evidence>
<keyword evidence="2" id="KW-1185">Reference proteome</keyword>
<dbReference type="InterPro" id="IPR019546">
    <property type="entry name" value="TAT_signal_bac_arc"/>
</dbReference>
<evidence type="ECO:0000313" key="1">
    <source>
        <dbReference type="EMBL" id="SMB77854.1"/>
    </source>
</evidence>
<proteinExistence type="predicted"/>
<gene>
    <name evidence="1" type="ORF">SAMN00790413_03965</name>
</gene>
<dbReference type="RefSeq" id="WP_084045010.1">
    <property type="nucleotide sequence ID" value="NZ_FWWU01000001.1"/>
</dbReference>
<dbReference type="InterPro" id="IPR006311">
    <property type="entry name" value="TAT_signal"/>
</dbReference>
<reference evidence="1 2" key="1">
    <citation type="submission" date="2017-04" db="EMBL/GenBank/DDBJ databases">
        <authorList>
            <person name="Afonso C.L."/>
            <person name="Miller P.J."/>
            <person name="Scott M.A."/>
            <person name="Spackman E."/>
            <person name="Goraichik I."/>
            <person name="Dimitrov K.M."/>
            <person name="Suarez D.L."/>
            <person name="Swayne D.E."/>
        </authorList>
    </citation>
    <scope>NUCLEOTIDE SEQUENCE [LARGE SCALE GENOMIC DNA]</scope>
    <source>
        <strain evidence="1 2">KR-140</strain>
    </source>
</reference>
<dbReference type="EMBL" id="FWWU01000001">
    <property type="protein sequence ID" value="SMB77854.1"/>
    <property type="molecule type" value="Genomic_DNA"/>
</dbReference>
<dbReference type="InterPro" id="IPR010869">
    <property type="entry name" value="DUF1501"/>
</dbReference>
<organism evidence="1 2">
    <name type="scientific">Deinococcus hopiensis KR-140</name>
    <dbReference type="NCBI Taxonomy" id="695939"/>
    <lineage>
        <taxon>Bacteria</taxon>
        <taxon>Thermotogati</taxon>
        <taxon>Deinococcota</taxon>
        <taxon>Deinococci</taxon>
        <taxon>Deinococcales</taxon>
        <taxon>Deinococcaceae</taxon>
        <taxon>Deinococcus</taxon>
    </lineage>
</organism>